<keyword evidence="1" id="KW-0812">Transmembrane</keyword>
<feature type="transmembrane region" description="Helical" evidence="1">
    <location>
        <begin position="576"/>
        <end position="594"/>
    </location>
</feature>
<sequence length="729" mass="81883">MAMVSKTRNMLEGLVREGSFKWLIKTRTSFNEEFEEMRSSPSAGRNWIPELSPVANIVLRRCSKILGISVGELRENFDAEASDSTKHPSRYARNILEYCCFRALALSTQVVGYLEDKRFRRLTFDMMLAWEFPAASSQPLINMDEDVTVGVEAFSRIAPAVPIISNVIISDNLFEVLTASTDGRLQFSVYEKYLTGLERSVQVAETRASPVRMNSFYNFRLSTTTKDKNIAPVAMVKAIRKFKTQSESSLLSSLRSARGEKILEVDGTVTSQPVLEHVGISTWPGRLILTDHALYFEALRVVSYDKAKRYDLSEDLKQVVKPELTGPWGTRLFDKAVFYKSVSLPEPVVMEFPELKGHARRDYWLAIIREVLYAHRFLNKFQITGVERDEALLKATLGILRVQALKEMSIASPSCEDSLLMFNLCDQLPGGDLVLEALANMSSSRDLDQTTHSNAGGRMYSTSAISMASSLGFVFGTSSNVNEAGLCVGEITVGEISPLERAVMESRSNHKKVAFAKATVDGVKVDGVDTNLAVMKELLSPLTEVGKWLLSLAYWEDSLKSSMFCMVSSYIIFRGWLGYAFAFMLICMALFMVLTRSFGQGSVEALNVVVPPSMNTMEQLLAVQNGISQTEELIQDGNIVLLKFRALLLSIFPQASEKCAVALLFMALIIAFLPFKYIVLLVFLELFTKYSPLRKPSTERWTRRLREWWFSIPAAPVVLERAKEDKKRR</sequence>
<dbReference type="Pfam" id="PF04842">
    <property type="entry name" value="DUF639"/>
    <property type="match status" value="1"/>
</dbReference>
<dbReference type="InterPro" id="IPR006927">
    <property type="entry name" value="DUF639"/>
</dbReference>
<dbReference type="Proteomes" id="UP000823749">
    <property type="component" value="Chromosome 8"/>
</dbReference>
<comment type="caution">
    <text evidence="2">The sequence shown here is derived from an EMBL/GenBank/DDBJ whole genome shotgun (WGS) entry which is preliminary data.</text>
</comment>
<organism evidence="2 3">
    <name type="scientific">Rhododendron griersonianum</name>
    <dbReference type="NCBI Taxonomy" id="479676"/>
    <lineage>
        <taxon>Eukaryota</taxon>
        <taxon>Viridiplantae</taxon>
        <taxon>Streptophyta</taxon>
        <taxon>Embryophyta</taxon>
        <taxon>Tracheophyta</taxon>
        <taxon>Spermatophyta</taxon>
        <taxon>Magnoliopsida</taxon>
        <taxon>eudicotyledons</taxon>
        <taxon>Gunneridae</taxon>
        <taxon>Pentapetalae</taxon>
        <taxon>asterids</taxon>
        <taxon>Ericales</taxon>
        <taxon>Ericaceae</taxon>
        <taxon>Ericoideae</taxon>
        <taxon>Rhodoreae</taxon>
        <taxon>Rhododendron</taxon>
    </lineage>
</organism>
<dbReference type="PANTHER" id="PTHR31860">
    <property type="entry name" value="HEAT-INDUCIBLE TRANSCRIPTION REPRESSOR (DUF639)-RELATED"/>
    <property type="match status" value="1"/>
</dbReference>
<evidence type="ECO:0000313" key="3">
    <source>
        <dbReference type="Proteomes" id="UP000823749"/>
    </source>
</evidence>
<evidence type="ECO:0000256" key="1">
    <source>
        <dbReference type="SAM" id="Phobius"/>
    </source>
</evidence>
<dbReference type="PANTHER" id="PTHR31860:SF6">
    <property type="entry name" value="HEAT-INDUCIBLE TRANSCRIPTION REPRESSOR (DUF639)"/>
    <property type="match status" value="1"/>
</dbReference>
<dbReference type="EMBL" id="JACTNZ010000008">
    <property type="protein sequence ID" value="KAG5536183.1"/>
    <property type="molecule type" value="Genomic_DNA"/>
</dbReference>
<gene>
    <name evidence="2" type="ORF">RHGRI_023840</name>
</gene>
<dbReference type="AlphaFoldDB" id="A0AAV6J677"/>
<proteinExistence type="predicted"/>
<evidence type="ECO:0000313" key="2">
    <source>
        <dbReference type="EMBL" id="KAG5536183.1"/>
    </source>
</evidence>
<accession>A0AAV6J677</accession>
<keyword evidence="1" id="KW-1133">Transmembrane helix</keyword>
<name>A0AAV6J677_9ERIC</name>
<feature type="transmembrane region" description="Helical" evidence="1">
    <location>
        <begin position="660"/>
        <end position="687"/>
    </location>
</feature>
<protein>
    <submittedName>
        <fullName evidence="2">Uncharacterized protein</fullName>
    </submittedName>
</protein>
<reference evidence="2" key="1">
    <citation type="submission" date="2020-08" db="EMBL/GenBank/DDBJ databases">
        <title>Plant Genome Project.</title>
        <authorList>
            <person name="Zhang R.-G."/>
        </authorList>
    </citation>
    <scope>NUCLEOTIDE SEQUENCE</scope>
    <source>
        <strain evidence="2">WSP0</strain>
        <tissue evidence="2">Leaf</tissue>
    </source>
</reference>
<keyword evidence="1" id="KW-0472">Membrane</keyword>
<keyword evidence="3" id="KW-1185">Reference proteome</keyword>